<protein>
    <submittedName>
        <fullName evidence="2">Uncharacterized protein</fullName>
    </submittedName>
</protein>
<dbReference type="AlphaFoldDB" id="A0A9P6VFA3"/>
<keyword evidence="1" id="KW-1133">Transmembrane helix</keyword>
<sequence length="110" mass="12034">MLDSQVILPIVGKGLVEGAVFLGGDILRITGPDWLLLVELLLLNLGLLDLLGFLLLLLIFFVNFLDLWLLVIDGVRDEFGVLLDNLLDLGFVQVIGLLLLEVKDHLGATS</sequence>
<keyword evidence="1" id="KW-0812">Transmembrane</keyword>
<comment type="caution">
    <text evidence="2">The sequence shown here is derived from an EMBL/GenBank/DDBJ whole genome shotgun (WGS) entry which is preliminary data.</text>
</comment>
<feature type="transmembrane region" description="Helical" evidence="1">
    <location>
        <begin position="34"/>
        <end position="62"/>
    </location>
</feature>
<evidence type="ECO:0000313" key="2">
    <source>
        <dbReference type="EMBL" id="KAG0646838.1"/>
    </source>
</evidence>
<dbReference type="EMBL" id="VNKQ01000014">
    <property type="protein sequence ID" value="KAG0646838.1"/>
    <property type="molecule type" value="Genomic_DNA"/>
</dbReference>
<evidence type="ECO:0000256" key="1">
    <source>
        <dbReference type="SAM" id="Phobius"/>
    </source>
</evidence>
<name>A0A9P6VFA3_9HELO</name>
<evidence type="ECO:0000313" key="3">
    <source>
        <dbReference type="Proteomes" id="UP000785200"/>
    </source>
</evidence>
<keyword evidence="1" id="KW-0472">Membrane</keyword>
<proteinExistence type="predicted"/>
<dbReference type="Proteomes" id="UP000785200">
    <property type="component" value="Unassembled WGS sequence"/>
</dbReference>
<organism evidence="2 3">
    <name type="scientific">Hyphodiscus hymeniophilus</name>
    <dbReference type="NCBI Taxonomy" id="353542"/>
    <lineage>
        <taxon>Eukaryota</taxon>
        <taxon>Fungi</taxon>
        <taxon>Dikarya</taxon>
        <taxon>Ascomycota</taxon>
        <taxon>Pezizomycotina</taxon>
        <taxon>Leotiomycetes</taxon>
        <taxon>Helotiales</taxon>
        <taxon>Hyphodiscaceae</taxon>
        <taxon>Hyphodiscus</taxon>
    </lineage>
</organism>
<keyword evidence="3" id="KW-1185">Reference proteome</keyword>
<gene>
    <name evidence="2" type="ORF">D0Z07_6392</name>
</gene>
<accession>A0A9P6VFA3</accession>
<feature type="transmembrane region" description="Helical" evidence="1">
    <location>
        <begin position="82"/>
        <end position="100"/>
    </location>
</feature>
<reference evidence="2" key="1">
    <citation type="submission" date="2019-07" db="EMBL/GenBank/DDBJ databases">
        <title>Hyphodiscus hymeniophilus genome sequencing and assembly.</title>
        <authorList>
            <person name="Kramer G."/>
            <person name="Nodwell J."/>
        </authorList>
    </citation>
    <scope>NUCLEOTIDE SEQUENCE</scope>
    <source>
        <strain evidence="2">ATCC 34498</strain>
    </source>
</reference>